<dbReference type="GO" id="GO:0008270">
    <property type="term" value="F:zinc ion binding"/>
    <property type="evidence" value="ECO:0007669"/>
    <property type="project" value="UniProtKB-UniRule"/>
</dbReference>
<dbReference type="PANTHER" id="PTHR31669:SF283">
    <property type="entry name" value="PROTEIN FAR1-RELATED SEQUENCE"/>
    <property type="match status" value="1"/>
</dbReference>
<evidence type="ECO:0000313" key="4">
    <source>
        <dbReference type="RefSeq" id="XP_020112576.1"/>
    </source>
</evidence>
<accession>A0A6P5GVB7</accession>
<feature type="region of interest" description="Disordered" evidence="2">
    <location>
        <begin position="195"/>
        <end position="216"/>
    </location>
</feature>
<keyword evidence="1" id="KW-0479">Metal-binding</keyword>
<dbReference type="GO" id="GO:0005634">
    <property type="term" value="C:nucleus"/>
    <property type="evidence" value="ECO:0007669"/>
    <property type="project" value="UniProtKB-SubCell"/>
</dbReference>
<dbReference type="PANTHER" id="PTHR31669">
    <property type="entry name" value="PROTEIN FAR1-RELATED SEQUENCE 10-RELATED"/>
    <property type="match status" value="1"/>
</dbReference>
<reference evidence="4" key="2">
    <citation type="submission" date="2025-08" db="UniProtKB">
        <authorList>
            <consortium name="RefSeq"/>
        </authorList>
    </citation>
    <scope>IDENTIFICATION</scope>
    <source>
        <tissue evidence="4">Leaf</tissue>
    </source>
</reference>
<reference evidence="3" key="1">
    <citation type="journal article" date="2015" name="Nat. Genet.">
        <title>The pineapple genome and the evolution of CAM photosynthesis.</title>
        <authorList>
            <person name="Ming R."/>
            <person name="VanBuren R."/>
            <person name="Wai C.M."/>
            <person name="Tang H."/>
            <person name="Schatz M.C."/>
            <person name="Bowers J.E."/>
            <person name="Lyons E."/>
            <person name="Wang M.L."/>
            <person name="Chen J."/>
            <person name="Biggers E."/>
            <person name="Zhang J."/>
            <person name="Huang L."/>
            <person name="Zhang L."/>
            <person name="Miao W."/>
            <person name="Zhang J."/>
            <person name="Ye Z."/>
            <person name="Miao C."/>
            <person name="Lin Z."/>
            <person name="Wang H."/>
            <person name="Zhou H."/>
            <person name="Yim W.C."/>
            <person name="Priest H.D."/>
            <person name="Zheng C."/>
            <person name="Woodhouse M."/>
            <person name="Edger P.P."/>
            <person name="Guyot R."/>
            <person name="Guo H.B."/>
            <person name="Guo H."/>
            <person name="Zheng G."/>
            <person name="Singh R."/>
            <person name="Sharma A."/>
            <person name="Min X."/>
            <person name="Zheng Y."/>
            <person name="Lee H."/>
            <person name="Gurtowski J."/>
            <person name="Sedlazeck F.J."/>
            <person name="Harkess A."/>
            <person name="McKain M.R."/>
            <person name="Liao Z."/>
            <person name="Fang J."/>
            <person name="Liu J."/>
            <person name="Zhang X."/>
            <person name="Zhang Q."/>
            <person name="Hu W."/>
            <person name="Qin Y."/>
            <person name="Wang K."/>
            <person name="Chen L.Y."/>
            <person name="Shirley N."/>
            <person name="Lin Y.R."/>
            <person name="Liu L.Y."/>
            <person name="Hernandez A.G."/>
            <person name="Wright C.L."/>
            <person name="Bulone V."/>
            <person name="Tuskan G.A."/>
            <person name="Heath K."/>
            <person name="Zee F."/>
            <person name="Moore P.H."/>
            <person name="Sunkar R."/>
            <person name="Leebens-Mack J.H."/>
            <person name="Mockler T."/>
            <person name="Bennetzen J.L."/>
            <person name="Freeling M."/>
            <person name="Sankoff D."/>
            <person name="Paterson A.H."/>
            <person name="Zhu X."/>
            <person name="Yang X."/>
            <person name="Smith J.A."/>
            <person name="Cushman J.C."/>
            <person name="Paull R.E."/>
            <person name="Yu Q."/>
        </authorList>
    </citation>
    <scope>NUCLEOTIDE SEQUENCE [LARGE SCALE GENOMIC DNA]</scope>
    <source>
        <strain evidence="3">cv. F153</strain>
    </source>
</reference>
<keyword evidence="1" id="KW-0539">Nucleus</keyword>
<keyword evidence="3" id="KW-1185">Reference proteome</keyword>
<dbReference type="InterPro" id="IPR031052">
    <property type="entry name" value="FHY3/FAR1"/>
</dbReference>
<gene>
    <name evidence="4" type="primary">LOC109727092</name>
</gene>
<dbReference type="Proteomes" id="UP000515123">
    <property type="component" value="Linkage group 22"/>
</dbReference>
<comment type="function">
    <text evidence="1">Putative transcription activator involved in regulating light control of development.</text>
</comment>
<comment type="subcellular location">
    <subcellularLocation>
        <location evidence="1">Nucleus</location>
    </subcellularLocation>
</comment>
<dbReference type="RefSeq" id="XP_020112576.1">
    <property type="nucleotide sequence ID" value="XM_020256987.1"/>
</dbReference>
<sequence length="248" mass="28409">MTTSQRSESMNAVTKMFMDNHTSVCKLVIQFEKVVSSRYNKEDEADFRSRDGESSLWSHNPIEVQARSVYTKRVFSEFKNQFRCTTGYDLTELENNCYKISTIQHSTLPAQGDSSNAKGARLNALTLKIQQLLFEASKTFENYEMTCEKIEKLVDENIKLYESLKEKQDQSENIVEHHTASIFSQSSSVGFVKLKDPPQSQCKGKRKPQRYKPSAENAVKKARTCQHCKKKGHNIRTCRELLSGGKRS</sequence>
<keyword evidence="1" id="KW-0862">Zinc</keyword>
<proteinExistence type="inferred from homology"/>
<evidence type="ECO:0000256" key="2">
    <source>
        <dbReference type="SAM" id="MobiDB-lite"/>
    </source>
</evidence>
<comment type="similarity">
    <text evidence="1">Belongs to the FHY3/FAR1 family.</text>
</comment>
<dbReference type="AlphaFoldDB" id="A0A6P5GVB7"/>
<name>A0A6P5GVB7_ANACO</name>
<dbReference type="OrthoDB" id="681484at2759"/>
<protein>
    <recommendedName>
        <fullName evidence="1">Protein FAR1-RELATED SEQUENCE</fullName>
    </recommendedName>
</protein>
<evidence type="ECO:0000256" key="1">
    <source>
        <dbReference type="RuleBase" id="RU367018"/>
    </source>
</evidence>
<dbReference type="GO" id="GO:0006355">
    <property type="term" value="P:regulation of DNA-templated transcription"/>
    <property type="evidence" value="ECO:0007669"/>
    <property type="project" value="UniProtKB-UniRule"/>
</dbReference>
<keyword evidence="1" id="KW-0863">Zinc-finger</keyword>
<dbReference type="GeneID" id="109727092"/>
<evidence type="ECO:0000313" key="3">
    <source>
        <dbReference type="Proteomes" id="UP000515123"/>
    </source>
</evidence>
<organism evidence="3 4">
    <name type="scientific">Ananas comosus</name>
    <name type="common">Pineapple</name>
    <name type="synonym">Ananas ananas</name>
    <dbReference type="NCBI Taxonomy" id="4615"/>
    <lineage>
        <taxon>Eukaryota</taxon>
        <taxon>Viridiplantae</taxon>
        <taxon>Streptophyta</taxon>
        <taxon>Embryophyta</taxon>
        <taxon>Tracheophyta</taxon>
        <taxon>Spermatophyta</taxon>
        <taxon>Magnoliopsida</taxon>
        <taxon>Liliopsida</taxon>
        <taxon>Poales</taxon>
        <taxon>Bromeliaceae</taxon>
        <taxon>Bromelioideae</taxon>
        <taxon>Ananas</taxon>
    </lineage>
</organism>